<proteinExistence type="predicted"/>
<comment type="caution">
    <text evidence="2">The sequence shown here is derived from an EMBL/GenBank/DDBJ whole genome shotgun (WGS) entry which is preliminary data.</text>
</comment>
<dbReference type="InterPro" id="IPR002625">
    <property type="entry name" value="Smr_dom"/>
</dbReference>
<feature type="domain" description="Smr" evidence="1">
    <location>
        <begin position="14"/>
        <end position="85"/>
    </location>
</feature>
<dbReference type="Proteomes" id="UP000295515">
    <property type="component" value="Unassembled WGS sequence"/>
</dbReference>
<organism evidence="2 3">
    <name type="scientific">Longibaculum muris</name>
    <dbReference type="NCBI Taxonomy" id="1796628"/>
    <lineage>
        <taxon>Bacteria</taxon>
        <taxon>Bacillati</taxon>
        <taxon>Bacillota</taxon>
        <taxon>Erysipelotrichia</taxon>
        <taxon>Erysipelotrichales</taxon>
        <taxon>Coprobacillaceae</taxon>
        <taxon>Longibaculum</taxon>
    </lineage>
</organism>
<dbReference type="InterPro" id="IPR036063">
    <property type="entry name" value="Smr_dom_sf"/>
</dbReference>
<sequence length="87" mass="9857">MNSGENMNAGIIEIDVHGMNQFQARTRIDAALKKASSATYMIRIIHGYHGGTALKDMIRKTYRKHPLVKRVELSMNPGITELILRDF</sequence>
<dbReference type="Pfam" id="PF01713">
    <property type="entry name" value="Smr"/>
    <property type="match status" value="1"/>
</dbReference>
<evidence type="ECO:0000313" key="3">
    <source>
        <dbReference type="Proteomes" id="UP000295515"/>
    </source>
</evidence>
<dbReference type="EMBL" id="SMCQ01000004">
    <property type="protein sequence ID" value="TCW01277.1"/>
    <property type="molecule type" value="Genomic_DNA"/>
</dbReference>
<dbReference type="AlphaFoldDB" id="A0A4R3Z4Z1"/>
<dbReference type="Gene3D" id="3.30.1370.110">
    <property type="match status" value="1"/>
</dbReference>
<reference evidence="2 3" key="1">
    <citation type="submission" date="2019-03" db="EMBL/GenBank/DDBJ databases">
        <title>Genomic Encyclopedia of Type Strains, Phase IV (KMG-IV): sequencing the most valuable type-strain genomes for metagenomic binning, comparative biology and taxonomic classification.</title>
        <authorList>
            <person name="Goeker M."/>
        </authorList>
    </citation>
    <scope>NUCLEOTIDE SEQUENCE [LARGE SCALE GENOMIC DNA]</scope>
    <source>
        <strain evidence="2 3">DSM 29487</strain>
    </source>
</reference>
<protein>
    <submittedName>
        <fullName evidence="2">Smr domain-containing protein</fullName>
    </submittedName>
</protein>
<keyword evidence="3" id="KW-1185">Reference proteome</keyword>
<dbReference type="SUPFAM" id="SSF160443">
    <property type="entry name" value="SMR domain-like"/>
    <property type="match status" value="1"/>
</dbReference>
<evidence type="ECO:0000259" key="1">
    <source>
        <dbReference type="PROSITE" id="PS50828"/>
    </source>
</evidence>
<evidence type="ECO:0000313" key="2">
    <source>
        <dbReference type="EMBL" id="TCW01277.1"/>
    </source>
</evidence>
<accession>A0A4R3Z4Z1</accession>
<gene>
    <name evidence="2" type="ORF">EDD60_10495</name>
</gene>
<dbReference type="PROSITE" id="PS50828">
    <property type="entry name" value="SMR"/>
    <property type="match status" value="1"/>
</dbReference>
<name>A0A4R3Z4Z1_9FIRM</name>